<keyword evidence="4" id="KW-0732">Signal</keyword>
<evidence type="ECO:0000256" key="3">
    <source>
        <dbReference type="SAM" id="MobiDB-lite"/>
    </source>
</evidence>
<proteinExistence type="evidence at transcript level"/>
<dbReference type="EMBL" id="GFAC01006576">
    <property type="protein sequence ID" value="JAT92612.1"/>
    <property type="molecule type" value="mRNA"/>
</dbReference>
<comment type="subcellular location">
    <subcellularLocation>
        <location evidence="1">Secreted</location>
    </subcellularLocation>
</comment>
<feature type="compositionally biased region" description="Low complexity" evidence="3">
    <location>
        <begin position="157"/>
        <end position="168"/>
    </location>
</feature>
<feature type="region of interest" description="Disordered" evidence="3">
    <location>
        <begin position="100"/>
        <end position="168"/>
    </location>
</feature>
<evidence type="ECO:0000256" key="4">
    <source>
        <dbReference type="SAM" id="SignalP"/>
    </source>
</evidence>
<evidence type="ECO:0000256" key="2">
    <source>
        <dbReference type="ARBA" id="ARBA00022525"/>
    </source>
</evidence>
<protein>
    <submittedName>
        <fullName evidence="5">Putative bt 4</fullName>
    </submittedName>
</protein>
<reference evidence="5" key="1">
    <citation type="journal article" date="2017" name="Front. Cell. Infect. Microbiol.">
        <title>The Distinct Transcriptional Response of the Midgut of Amblyomma sculptum and Amblyomma aureolatum Ticks to Rickettsia rickettsii Correlates to Their Differences in Susceptibility to Infection.</title>
        <authorList>
            <person name="Martins L.A."/>
            <person name="Galletti M.F.B.M."/>
            <person name="Ribeiro J.M."/>
            <person name="Fujita A."/>
            <person name="Costa F.B."/>
            <person name="Labruna M.B."/>
            <person name="Daffre S."/>
            <person name="Fogaca A.C."/>
        </authorList>
    </citation>
    <scope>NUCLEOTIDE SEQUENCE</scope>
</reference>
<keyword evidence="2" id="KW-0964">Secreted</keyword>
<dbReference type="GO" id="GO:0005576">
    <property type="term" value="C:extracellular region"/>
    <property type="evidence" value="ECO:0007669"/>
    <property type="project" value="UniProtKB-SubCell"/>
</dbReference>
<organism evidence="5">
    <name type="scientific">Amblyomma aureolatum</name>
    <dbReference type="NCBI Taxonomy" id="187763"/>
    <lineage>
        <taxon>Eukaryota</taxon>
        <taxon>Metazoa</taxon>
        <taxon>Ecdysozoa</taxon>
        <taxon>Arthropoda</taxon>
        <taxon>Chelicerata</taxon>
        <taxon>Arachnida</taxon>
        <taxon>Acari</taxon>
        <taxon>Parasitiformes</taxon>
        <taxon>Ixodida</taxon>
        <taxon>Ixodoidea</taxon>
        <taxon>Ixodidae</taxon>
        <taxon>Amblyomminae</taxon>
        <taxon>Amblyomma</taxon>
    </lineage>
</organism>
<feature type="compositionally biased region" description="Basic residues" evidence="3">
    <location>
        <begin position="134"/>
        <end position="156"/>
    </location>
</feature>
<feature type="signal peptide" evidence="4">
    <location>
        <begin position="1"/>
        <end position="17"/>
    </location>
</feature>
<sequence length="168" mass="18441">MVIFWLIGLVLLQVAYASGDAELPCPGPAPDPGNTVPNCNYWCDGENSGWYIAYYKNGTRCDFGFGEEPGVCAQLPQAAGCYHAEDEAVQVFLPDITDTTIIPSGPSSTTTKKKKKSKKTNATSEIKPTERTKRPDKKPKKPKKKPKKCKKSKKSKNPTTTASTEPEW</sequence>
<evidence type="ECO:0000313" key="5">
    <source>
        <dbReference type="EMBL" id="JAT92612.1"/>
    </source>
</evidence>
<feature type="chain" id="PRO_5009115820" evidence="4">
    <location>
        <begin position="18"/>
        <end position="168"/>
    </location>
</feature>
<feature type="compositionally biased region" description="Low complexity" evidence="3">
    <location>
        <begin position="100"/>
        <end position="110"/>
    </location>
</feature>
<evidence type="ECO:0000256" key="1">
    <source>
        <dbReference type="ARBA" id="ARBA00004613"/>
    </source>
</evidence>
<dbReference type="AlphaFoldDB" id="A0A1E1X064"/>
<accession>A0A1E1X064</accession>
<dbReference type="Pfam" id="PF07771">
    <property type="entry name" value="TSGP1"/>
    <property type="match status" value="1"/>
</dbReference>
<dbReference type="InterPro" id="IPR011694">
    <property type="entry name" value="Ixonnexin-like"/>
</dbReference>
<name>A0A1E1X064_9ACAR</name>